<dbReference type="Proteomes" id="UP001207276">
    <property type="component" value="Unassembled WGS sequence"/>
</dbReference>
<feature type="region of interest" description="Disordered" evidence="5">
    <location>
        <begin position="178"/>
        <end position="198"/>
    </location>
</feature>
<accession>A0ABT3S1E1</accession>
<dbReference type="InterPro" id="IPR015919">
    <property type="entry name" value="Cadherin-like_sf"/>
</dbReference>
<dbReference type="Gene3D" id="2.60.40.10">
    <property type="entry name" value="Immunoglobulins"/>
    <property type="match status" value="1"/>
</dbReference>
<evidence type="ECO:0000256" key="5">
    <source>
        <dbReference type="SAM" id="MobiDB-lite"/>
    </source>
</evidence>
<keyword evidence="6" id="KW-1133">Transmembrane helix</keyword>
<name>A0ABT3S1E1_9MICO</name>
<feature type="region of interest" description="Disordered" evidence="5">
    <location>
        <begin position="62"/>
        <end position="124"/>
    </location>
</feature>
<feature type="chain" id="PRO_5047019223" evidence="7">
    <location>
        <begin position="35"/>
        <end position="495"/>
    </location>
</feature>
<dbReference type="Pfam" id="PF05345">
    <property type="entry name" value="He_PIG"/>
    <property type="match status" value="1"/>
</dbReference>
<keyword evidence="6" id="KW-0812">Transmembrane</keyword>
<evidence type="ECO:0000313" key="9">
    <source>
        <dbReference type="EMBL" id="MCX2848657.1"/>
    </source>
</evidence>
<feature type="compositionally biased region" description="Low complexity" evidence="5">
    <location>
        <begin position="178"/>
        <end position="190"/>
    </location>
</feature>
<keyword evidence="2" id="KW-0964">Secreted</keyword>
<keyword evidence="6" id="KW-0472">Membrane</keyword>
<evidence type="ECO:0000313" key="10">
    <source>
        <dbReference type="Proteomes" id="UP001207276"/>
    </source>
</evidence>
<evidence type="ECO:0000256" key="7">
    <source>
        <dbReference type="SAM" id="SignalP"/>
    </source>
</evidence>
<dbReference type="InterPro" id="IPR019931">
    <property type="entry name" value="LPXTG_anchor"/>
</dbReference>
<dbReference type="InterPro" id="IPR013783">
    <property type="entry name" value="Ig-like_fold"/>
</dbReference>
<reference evidence="9 10" key="1">
    <citation type="submission" date="2022-11" db="EMBL/GenBank/DDBJ databases">
        <title>Taxonomy of Curtobacterium flaccumfaciens.</title>
        <authorList>
            <person name="Osdaghi E."/>
            <person name="Taghavi S.M."/>
            <person name="Hamidizade M."/>
            <person name="Abachi H."/>
            <person name="Fazliarab A."/>
            <person name="Baeyen S."/>
            <person name="Portier P."/>
            <person name="Van Vaerenbergh J."/>
            <person name="Jacques M.-A."/>
        </authorList>
    </citation>
    <scope>NUCLEOTIDE SEQUENCE [LARGE SCALE GENOMIC DNA]</scope>
    <source>
        <strain evidence="9 10">LMG 3715</strain>
    </source>
</reference>
<keyword evidence="4" id="KW-0572">Peptidoglycan-anchor</keyword>
<evidence type="ECO:0000259" key="8">
    <source>
        <dbReference type="PROSITE" id="PS50847"/>
    </source>
</evidence>
<comment type="caution">
    <text evidence="9">The sequence shown here is derived from an EMBL/GenBank/DDBJ whole genome shotgun (WGS) entry which is preliminary data.</text>
</comment>
<protein>
    <submittedName>
        <fullName evidence="9">Ig domain-containing protein</fullName>
    </submittedName>
</protein>
<keyword evidence="3 7" id="KW-0732">Signal</keyword>
<gene>
    <name evidence="9" type="ORF">ORG12_08230</name>
</gene>
<keyword evidence="10" id="KW-1185">Reference proteome</keyword>
<dbReference type="Gene3D" id="2.60.40.2700">
    <property type="match status" value="1"/>
</dbReference>
<feature type="transmembrane region" description="Helical" evidence="6">
    <location>
        <begin position="470"/>
        <end position="489"/>
    </location>
</feature>
<evidence type="ECO:0000256" key="2">
    <source>
        <dbReference type="ARBA" id="ARBA00022525"/>
    </source>
</evidence>
<feature type="compositionally biased region" description="Low complexity" evidence="5">
    <location>
        <begin position="62"/>
        <end position="78"/>
    </location>
</feature>
<dbReference type="EMBL" id="JAPJDE010000002">
    <property type="protein sequence ID" value="MCX2848657.1"/>
    <property type="molecule type" value="Genomic_DNA"/>
</dbReference>
<evidence type="ECO:0000256" key="6">
    <source>
        <dbReference type="SAM" id="Phobius"/>
    </source>
</evidence>
<organism evidence="9 10">
    <name type="scientific">Curtobacterium poinsettiae</name>
    <dbReference type="NCBI Taxonomy" id="159612"/>
    <lineage>
        <taxon>Bacteria</taxon>
        <taxon>Bacillati</taxon>
        <taxon>Actinomycetota</taxon>
        <taxon>Actinomycetes</taxon>
        <taxon>Micrococcales</taxon>
        <taxon>Microbacteriaceae</taxon>
        <taxon>Curtobacterium</taxon>
    </lineage>
</organism>
<dbReference type="SUPFAM" id="SSF49313">
    <property type="entry name" value="Cadherin-like"/>
    <property type="match status" value="1"/>
</dbReference>
<feature type="domain" description="Gram-positive cocci surface proteins LPxTG" evidence="8">
    <location>
        <begin position="460"/>
        <end position="495"/>
    </location>
</feature>
<dbReference type="PROSITE" id="PS50847">
    <property type="entry name" value="GRAM_POS_ANCHORING"/>
    <property type="match status" value="1"/>
</dbReference>
<proteinExistence type="predicted"/>
<sequence length="495" mass="50219">MPHSTASFRRACAIGATIAVIGLSTGFGALSATAAELPEASASTSPSSDVTPAEGTVTVADAAESAPTATTPATPVPEAADDTEAPADETTAPSSTPTAPATSTPTADPAATPGATITGDATVGSTLTATGTDFTGTLSYAWTSDGTALPVTTGSYVVTAADAGKVITVTITGDDGQTATATTAPVTQTPSFPDASTEDEPVMLTTTAGERFAHTFAADGFPKPTYSAEYYSLDDPYGDEPGQDESSYLPYGLSLDHATGVLSGTTRYSGTYAFRIDATTGSTTASQFVNITVDATTPLGVRVTAEDKDTFLTAHSTSWVIERNGAVWTFQNETTHDPDGGYTVFGAGFEGGQPTIDQGGTLLVSGNLVDRFGNEVDDADGYPAPFTVTSDHASDVIVPNTDPWAGAEVTFPHASTHALTVASSSFATAFTVDVRPTASTVVTPATPTGAIAAATPTGRLAYTGSDAMHLLPWAAGLALTGVGVITLQARRRKQH</sequence>
<keyword evidence="1" id="KW-0134">Cell wall</keyword>
<evidence type="ECO:0000256" key="1">
    <source>
        <dbReference type="ARBA" id="ARBA00022512"/>
    </source>
</evidence>
<feature type="signal peptide" evidence="7">
    <location>
        <begin position="1"/>
        <end position="34"/>
    </location>
</feature>
<dbReference type="RefSeq" id="WP_214520060.1">
    <property type="nucleotide sequence ID" value="NZ_CP104934.1"/>
</dbReference>
<evidence type="ECO:0000256" key="4">
    <source>
        <dbReference type="ARBA" id="ARBA00023088"/>
    </source>
</evidence>
<feature type="compositionally biased region" description="Low complexity" evidence="5">
    <location>
        <begin position="88"/>
        <end position="124"/>
    </location>
</feature>
<evidence type="ECO:0000256" key="3">
    <source>
        <dbReference type="ARBA" id="ARBA00022729"/>
    </source>
</evidence>